<dbReference type="PROSITE" id="PS50109">
    <property type="entry name" value="HIS_KIN"/>
    <property type="match status" value="1"/>
</dbReference>
<dbReference type="SMART" id="SM00388">
    <property type="entry name" value="HisKA"/>
    <property type="match status" value="1"/>
</dbReference>
<dbReference type="Gene3D" id="1.20.120.160">
    <property type="entry name" value="HPT domain"/>
    <property type="match status" value="1"/>
</dbReference>
<dbReference type="CDD" id="cd06225">
    <property type="entry name" value="HAMP"/>
    <property type="match status" value="1"/>
</dbReference>
<protein>
    <recommendedName>
        <fullName evidence="3">histidine kinase</fullName>
        <ecNumber evidence="3">2.7.13.3</ecNumber>
    </recommendedName>
</protein>
<sequence>MISALPACPPAPTEATAPQPLGRRARRWSNRPLSLRLSALLALAASLCALLATSATLAIGWWSAERHARDEAATLARSIAFALHAPVTFMEEAGVRDAMEVLRTEHSVQGAWVYDSAGVLLYATGAHEPALPGATVGGITRGFLQVSEPVVGARSADRGNEVQGHLVMQLSMAHWRADLRQQALAATGVALLALALSLLASRRFALRLSRPVHQLAEAAGAIARDGHFERHVDPHLAEAGGDEIGRAVRAFNHMIDEIQRRDAALGSLNASLAQEAADARAARQDAEAASQAKTRFLANMSHELRSPLNGVIGAAQLLQMQGVDAQRREELVEIIRASGTNLLGLIESVLDLSRIEAGALQVQADDFNLLEEVDAAVLSVAATATAKGLRLACIVEPGLDAWRHGDGMRVRQLLLNLLGNAVKFTSDGEVCLRVQPGRSPNERPDEIQFEVVDTGVGIPPEALPHIFEPFQQADASTTRRFGGSGLGLTICRELAQHMGGRIEVASRIGAGSCFTLTLPLPCSRQTPPAPRPLGLRVAWCEPHPTEARAMEALLLRMGCEAIRCDSPTALREVMATPDRHGGLPWLVVAVDEARGRALLEACASWLDPARVIAVGAAPAPAAGQPAHPAVLHGLERKLTRPLLRTALVSRLGSAFGGPSALRGRPGTTRRATPATATTESVALPMTGRVLLVEDDPINQSVIRSMIEHVGWRCDIAGDGHQALAWLREQPCDLVLMDWQMPELDGLEATRRLRAGAAGPQAQDLPVIGLTANAFAEDRAACLAAGMNDFLTKPVLANHLVAVVQRWIRQCTPGAPIAPAPWPPQPAARTAPPRGATPSHPAAAVVAAATWSTVATPDTTAAPHRETPTAQHQAQDHDAPQEPNPARPDYDPCVLQALPMVADGSDPGFATELLQQFDRRCGELIDAVQRSLDTDDGATLLRSVHTLKSSAAQVGALALAAEAARQEALLRQGTRPAPDDAQRLSQRAAAFRQSAGLAEAAPAG</sequence>
<feature type="transmembrane region" description="Helical" evidence="11">
    <location>
        <begin position="33"/>
        <end position="62"/>
    </location>
</feature>
<dbReference type="InterPro" id="IPR003661">
    <property type="entry name" value="HisK_dim/P_dom"/>
</dbReference>
<evidence type="ECO:0000256" key="7">
    <source>
        <dbReference type="ARBA" id="ARBA00023012"/>
    </source>
</evidence>
<dbReference type="Pfam" id="PF00672">
    <property type="entry name" value="HAMP"/>
    <property type="match status" value="1"/>
</dbReference>
<dbReference type="Proteomes" id="UP001057498">
    <property type="component" value="Chromosome"/>
</dbReference>
<dbReference type="SUPFAM" id="SSF55874">
    <property type="entry name" value="ATPase domain of HSP90 chaperone/DNA topoisomerase II/histidine kinase"/>
    <property type="match status" value="1"/>
</dbReference>
<comment type="subcellular location">
    <subcellularLocation>
        <location evidence="2">Membrane</location>
    </subcellularLocation>
</comment>
<evidence type="ECO:0000259" key="14">
    <source>
        <dbReference type="PROSITE" id="PS50885"/>
    </source>
</evidence>
<dbReference type="InterPro" id="IPR005467">
    <property type="entry name" value="His_kinase_dom"/>
</dbReference>
<dbReference type="SMART" id="SM00448">
    <property type="entry name" value="REC"/>
    <property type="match status" value="1"/>
</dbReference>
<keyword evidence="7" id="KW-0902">Two-component regulatory system</keyword>
<evidence type="ECO:0000256" key="5">
    <source>
        <dbReference type="ARBA" id="ARBA00022679"/>
    </source>
</evidence>
<dbReference type="CDD" id="cd17546">
    <property type="entry name" value="REC_hyHK_CKI1_RcsC-like"/>
    <property type="match status" value="1"/>
</dbReference>
<evidence type="ECO:0000256" key="10">
    <source>
        <dbReference type="SAM" id="MobiDB-lite"/>
    </source>
</evidence>
<evidence type="ECO:0000256" key="11">
    <source>
        <dbReference type="SAM" id="Phobius"/>
    </source>
</evidence>
<feature type="compositionally biased region" description="Pro residues" evidence="10">
    <location>
        <begin position="815"/>
        <end position="825"/>
    </location>
</feature>
<keyword evidence="17" id="KW-1185">Reference proteome</keyword>
<name>A0ABM7YNA2_9BURK</name>
<feature type="modified residue" description="Phosphohistidine" evidence="8">
    <location>
        <position position="944"/>
    </location>
</feature>
<dbReference type="CDD" id="cd00082">
    <property type="entry name" value="HisKA"/>
    <property type="match status" value="1"/>
</dbReference>
<feature type="domain" description="Response regulatory" evidence="13">
    <location>
        <begin position="688"/>
        <end position="807"/>
    </location>
</feature>
<keyword evidence="11" id="KW-0472">Membrane</keyword>
<dbReference type="PROSITE" id="PS50110">
    <property type="entry name" value="RESPONSE_REGULATORY"/>
    <property type="match status" value="1"/>
</dbReference>
<dbReference type="SUPFAM" id="SSF47226">
    <property type="entry name" value="Histidine-containing phosphotransfer domain, HPT domain"/>
    <property type="match status" value="1"/>
</dbReference>
<gene>
    <name evidence="16" type="ORF">CATMQ487_29210</name>
</gene>
<feature type="domain" description="HPt" evidence="15">
    <location>
        <begin position="905"/>
        <end position="1000"/>
    </location>
</feature>
<keyword evidence="4 9" id="KW-0597">Phosphoprotein</keyword>
<dbReference type="PANTHER" id="PTHR45339">
    <property type="entry name" value="HYBRID SIGNAL TRANSDUCTION HISTIDINE KINASE J"/>
    <property type="match status" value="1"/>
</dbReference>
<dbReference type="InterPro" id="IPR003594">
    <property type="entry name" value="HATPase_dom"/>
</dbReference>
<dbReference type="PROSITE" id="PS50885">
    <property type="entry name" value="HAMP"/>
    <property type="match status" value="1"/>
</dbReference>
<feature type="domain" description="HAMP" evidence="14">
    <location>
        <begin position="206"/>
        <end position="263"/>
    </location>
</feature>
<dbReference type="InterPro" id="IPR036890">
    <property type="entry name" value="HATPase_C_sf"/>
</dbReference>
<feature type="transmembrane region" description="Helical" evidence="11">
    <location>
        <begin position="182"/>
        <end position="200"/>
    </location>
</feature>
<evidence type="ECO:0000259" key="15">
    <source>
        <dbReference type="PROSITE" id="PS50894"/>
    </source>
</evidence>
<evidence type="ECO:0000313" key="16">
    <source>
        <dbReference type="EMBL" id="BDI05951.1"/>
    </source>
</evidence>
<dbReference type="Gene3D" id="1.10.287.130">
    <property type="match status" value="1"/>
</dbReference>
<dbReference type="RefSeq" id="WP_251969279.1">
    <property type="nucleotide sequence ID" value="NZ_AP025730.1"/>
</dbReference>
<feature type="region of interest" description="Disordered" evidence="10">
    <location>
        <begin position="857"/>
        <end position="887"/>
    </location>
</feature>
<feature type="compositionally biased region" description="Low complexity" evidence="10">
    <location>
        <begin position="826"/>
        <end position="842"/>
    </location>
</feature>
<dbReference type="Gene3D" id="3.30.565.10">
    <property type="entry name" value="Histidine kinase-like ATPase, C-terminal domain"/>
    <property type="match status" value="1"/>
</dbReference>
<dbReference type="SMART" id="SM00304">
    <property type="entry name" value="HAMP"/>
    <property type="match status" value="1"/>
</dbReference>
<reference evidence="16" key="1">
    <citation type="submission" date="2022-04" db="EMBL/GenBank/DDBJ databases">
        <title>Whole genome sequence of Sphaerotilus sp. FB-5.</title>
        <authorList>
            <person name="Takeda M."/>
            <person name="Narihara S."/>
            <person name="Akimoto M."/>
            <person name="Akimoto R."/>
            <person name="Nishiyashiki S."/>
            <person name="Murakami T."/>
        </authorList>
    </citation>
    <scope>NUCLEOTIDE SEQUENCE</scope>
    <source>
        <strain evidence="16">FB-5</strain>
    </source>
</reference>
<evidence type="ECO:0000259" key="12">
    <source>
        <dbReference type="PROSITE" id="PS50109"/>
    </source>
</evidence>
<evidence type="ECO:0000256" key="4">
    <source>
        <dbReference type="ARBA" id="ARBA00022553"/>
    </source>
</evidence>
<dbReference type="Pfam" id="PF01627">
    <property type="entry name" value="Hpt"/>
    <property type="match status" value="1"/>
</dbReference>
<dbReference type="Pfam" id="PF00072">
    <property type="entry name" value="Response_reg"/>
    <property type="match status" value="1"/>
</dbReference>
<proteinExistence type="predicted"/>
<dbReference type="InterPro" id="IPR036641">
    <property type="entry name" value="HPT_dom_sf"/>
</dbReference>
<dbReference type="SMART" id="SM00387">
    <property type="entry name" value="HATPase_c"/>
    <property type="match status" value="1"/>
</dbReference>
<dbReference type="PRINTS" id="PR00344">
    <property type="entry name" value="BCTRLSENSOR"/>
</dbReference>
<feature type="region of interest" description="Disordered" evidence="10">
    <location>
        <begin position="1"/>
        <end position="23"/>
    </location>
</feature>
<keyword evidence="6" id="KW-0418">Kinase</keyword>
<dbReference type="Pfam" id="PF02518">
    <property type="entry name" value="HATPase_c"/>
    <property type="match status" value="1"/>
</dbReference>
<dbReference type="SUPFAM" id="SSF52172">
    <property type="entry name" value="CheY-like"/>
    <property type="match status" value="1"/>
</dbReference>
<organism evidence="16 17">
    <name type="scientific">Sphaerotilus microaerophilus</name>
    <dbReference type="NCBI Taxonomy" id="2914710"/>
    <lineage>
        <taxon>Bacteria</taxon>
        <taxon>Pseudomonadati</taxon>
        <taxon>Pseudomonadota</taxon>
        <taxon>Betaproteobacteria</taxon>
        <taxon>Burkholderiales</taxon>
        <taxon>Sphaerotilaceae</taxon>
        <taxon>Sphaerotilus</taxon>
    </lineage>
</organism>
<accession>A0ABM7YNA2</accession>
<dbReference type="CDD" id="cd16922">
    <property type="entry name" value="HATPase_EvgS-ArcB-TorS-like"/>
    <property type="match status" value="1"/>
</dbReference>
<dbReference type="InterPro" id="IPR011006">
    <property type="entry name" value="CheY-like_superfamily"/>
</dbReference>
<dbReference type="InterPro" id="IPR003660">
    <property type="entry name" value="HAMP_dom"/>
</dbReference>
<feature type="region of interest" description="Disordered" evidence="10">
    <location>
        <begin position="815"/>
        <end position="842"/>
    </location>
</feature>
<dbReference type="EC" id="2.7.13.3" evidence="3"/>
<keyword evidence="5" id="KW-0808">Transferase</keyword>
<dbReference type="PANTHER" id="PTHR45339:SF5">
    <property type="entry name" value="HISTIDINE KINASE"/>
    <property type="match status" value="1"/>
</dbReference>
<keyword evidence="11" id="KW-0812">Transmembrane</keyword>
<evidence type="ECO:0000256" key="2">
    <source>
        <dbReference type="ARBA" id="ARBA00004370"/>
    </source>
</evidence>
<evidence type="ECO:0000313" key="17">
    <source>
        <dbReference type="Proteomes" id="UP001057498"/>
    </source>
</evidence>
<evidence type="ECO:0000256" key="1">
    <source>
        <dbReference type="ARBA" id="ARBA00000085"/>
    </source>
</evidence>
<dbReference type="Pfam" id="PF00512">
    <property type="entry name" value="HisKA"/>
    <property type="match status" value="1"/>
</dbReference>
<feature type="domain" description="Histidine kinase" evidence="12">
    <location>
        <begin position="299"/>
        <end position="522"/>
    </location>
</feature>
<dbReference type="Pfam" id="PF17152">
    <property type="entry name" value="CHASE8"/>
    <property type="match status" value="1"/>
</dbReference>
<feature type="modified residue" description="4-aspartylphosphate" evidence="9">
    <location>
        <position position="737"/>
    </location>
</feature>
<evidence type="ECO:0000256" key="9">
    <source>
        <dbReference type="PROSITE-ProRule" id="PRU00169"/>
    </source>
</evidence>
<dbReference type="EMBL" id="AP025730">
    <property type="protein sequence ID" value="BDI05951.1"/>
    <property type="molecule type" value="Genomic_DNA"/>
</dbReference>
<dbReference type="InterPro" id="IPR036097">
    <property type="entry name" value="HisK_dim/P_sf"/>
</dbReference>
<dbReference type="InterPro" id="IPR033417">
    <property type="entry name" value="CHASE8"/>
</dbReference>
<dbReference type="Gene3D" id="6.10.340.10">
    <property type="match status" value="1"/>
</dbReference>
<keyword evidence="11" id="KW-1133">Transmembrane helix</keyword>
<dbReference type="InterPro" id="IPR004358">
    <property type="entry name" value="Sig_transdc_His_kin-like_C"/>
</dbReference>
<dbReference type="SUPFAM" id="SSF47384">
    <property type="entry name" value="Homodimeric domain of signal transducing histidine kinase"/>
    <property type="match status" value="1"/>
</dbReference>
<evidence type="ECO:0000256" key="6">
    <source>
        <dbReference type="ARBA" id="ARBA00022777"/>
    </source>
</evidence>
<comment type="catalytic activity">
    <reaction evidence="1">
        <text>ATP + protein L-histidine = ADP + protein N-phospho-L-histidine.</text>
        <dbReference type="EC" id="2.7.13.3"/>
    </reaction>
</comment>
<dbReference type="Gene3D" id="3.40.50.2300">
    <property type="match status" value="1"/>
</dbReference>
<evidence type="ECO:0000256" key="3">
    <source>
        <dbReference type="ARBA" id="ARBA00012438"/>
    </source>
</evidence>
<dbReference type="InterPro" id="IPR001789">
    <property type="entry name" value="Sig_transdc_resp-reg_receiver"/>
</dbReference>
<evidence type="ECO:0000259" key="13">
    <source>
        <dbReference type="PROSITE" id="PS50110"/>
    </source>
</evidence>
<dbReference type="PROSITE" id="PS50894">
    <property type="entry name" value="HPT"/>
    <property type="match status" value="1"/>
</dbReference>
<evidence type="ECO:0000256" key="8">
    <source>
        <dbReference type="PROSITE-ProRule" id="PRU00110"/>
    </source>
</evidence>
<dbReference type="InterPro" id="IPR008207">
    <property type="entry name" value="Sig_transdc_His_kin_Hpt_dom"/>
</dbReference>